<accession>A0ABP0RLE4</accession>
<dbReference type="SUPFAM" id="SSF53300">
    <property type="entry name" value="vWA-like"/>
    <property type="match status" value="1"/>
</dbReference>
<organism evidence="4 5">
    <name type="scientific">Durusdinium trenchii</name>
    <dbReference type="NCBI Taxonomy" id="1381693"/>
    <lineage>
        <taxon>Eukaryota</taxon>
        <taxon>Sar</taxon>
        <taxon>Alveolata</taxon>
        <taxon>Dinophyceae</taxon>
        <taxon>Suessiales</taxon>
        <taxon>Symbiodiniaceae</taxon>
        <taxon>Durusdinium</taxon>
    </lineage>
</organism>
<keyword evidence="2" id="KW-1133">Transmembrane helix</keyword>
<feature type="transmembrane region" description="Helical" evidence="2">
    <location>
        <begin position="1074"/>
        <end position="1096"/>
    </location>
</feature>
<evidence type="ECO:0000259" key="3">
    <source>
        <dbReference type="PROSITE" id="PS50234"/>
    </source>
</evidence>
<comment type="caution">
    <text evidence="4">The sequence shown here is derived from an EMBL/GenBank/DDBJ whole genome shotgun (WGS) entry which is preliminary data.</text>
</comment>
<keyword evidence="2" id="KW-0812">Transmembrane</keyword>
<feature type="transmembrane region" description="Helical" evidence="2">
    <location>
        <begin position="87"/>
        <end position="111"/>
    </location>
</feature>
<evidence type="ECO:0000313" key="5">
    <source>
        <dbReference type="Proteomes" id="UP001642464"/>
    </source>
</evidence>
<dbReference type="Gene3D" id="3.40.50.410">
    <property type="entry name" value="von Willebrand factor, type A domain"/>
    <property type="match status" value="1"/>
</dbReference>
<dbReference type="InterPro" id="IPR002035">
    <property type="entry name" value="VWF_A"/>
</dbReference>
<evidence type="ECO:0000313" key="4">
    <source>
        <dbReference type="EMBL" id="CAK9101415.1"/>
    </source>
</evidence>
<reference evidence="4 5" key="1">
    <citation type="submission" date="2024-02" db="EMBL/GenBank/DDBJ databases">
        <authorList>
            <person name="Chen Y."/>
            <person name="Shah S."/>
            <person name="Dougan E. K."/>
            <person name="Thang M."/>
            <person name="Chan C."/>
        </authorList>
    </citation>
    <scope>NUCLEOTIDE SEQUENCE [LARGE SCALE GENOMIC DNA]</scope>
</reference>
<feature type="transmembrane region" description="Helical" evidence="2">
    <location>
        <begin position="660"/>
        <end position="680"/>
    </location>
</feature>
<dbReference type="SMART" id="SM00327">
    <property type="entry name" value="VWA"/>
    <property type="match status" value="1"/>
</dbReference>
<dbReference type="InterPro" id="IPR036465">
    <property type="entry name" value="vWFA_dom_sf"/>
</dbReference>
<keyword evidence="5" id="KW-1185">Reference proteome</keyword>
<dbReference type="CDD" id="cd18773">
    <property type="entry name" value="PDC1_HK_sensor"/>
    <property type="match status" value="1"/>
</dbReference>
<proteinExistence type="predicted"/>
<evidence type="ECO:0000256" key="1">
    <source>
        <dbReference type="SAM" id="MobiDB-lite"/>
    </source>
</evidence>
<keyword evidence="2" id="KW-0472">Membrane</keyword>
<dbReference type="PROSITE" id="PS50234">
    <property type="entry name" value="VWFA"/>
    <property type="match status" value="1"/>
</dbReference>
<feature type="domain" description="VWFA" evidence="3">
    <location>
        <begin position="1434"/>
        <end position="1616"/>
    </location>
</feature>
<dbReference type="EMBL" id="CAXAMM010041827">
    <property type="protein sequence ID" value="CAK9101415.1"/>
    <property type="molecule type" value="Genomic_DNA"/>
</dbReference>
<sequence>MERRAYHRARLSWCGLSVGWVVVSQLHRQIFMLTERATDRREKMKRNHGGVVHHEGPEERRNGDASERAGGRCPRWSELSLRRQMRITFGGLALVVMVCVVGISVAVAVVLGSTAEEQGQDAVEANAEQNLQLASSEFTGWVEQRLSHGANTARAVAAEATSLFSDDDPLPVDSLTATAAAFAPTPFLFDEDTDRAVFHLDLQAQFPDSGPVPRTLDPAKNASLETPTFSVPGVENSASLSTDDQRVVGRLPFLTTMIRETYRGLTDATEILVAFDTSGIQLRFPGAVQAPASYDPRNEVWYTAAVQERGRVVASEPFKDAVSGTMLMSFSRSFALRRGDILGVVKVEISLQQVAEILKQQRIQETGFLSLIATGTTHVIAHPLLEESQDLEIPQLAEVDPAFARDGAGLATLRDVIRGSSGFRVVRGVGDRWVGVQANTKLSNEFGMVLLASVDESEIFDPLKALEDEVDELRLSIVISNVVIGVVAVVVTFLLIGRLTHKITQPLKHIKHLSNGILQTQTQTENEEQLVEMQQRMENSVESLDEYAAANADDEIGRLSREFVRLWHGLNARSNARTEVSDVITGINPFLFASDPRDAGTGFDHEIVEDWINRRKDHRDEQAALIQRDEVAVTVQDEARTETGSESIYKGLRFQLLKTVLLPLGLGTLLCVAVSLALLLTSTPEWMDGTSAALLDATTASISRASSTKAAFTGAMLRNAETDVRVLSSRLLELLGPGREDVVRVPPVFSTLARTSASTLGNPGLSDDRVRSCDAAGSSFPCQSRPPAFGQDPFQRFDQPVSYAASSYFEKDLLDRPQSEGGAADGNCSVVEPACAARETAALDSHMRSVYLGNDLYRLIFFGMENQLFRAFPYLDGSQLATNEYTSPCTGERATGYDPRLRGWYCRSMGQARGERAAEFAAGEFVFTSDPYVGALTGDFLMTIARPFDDSTSTGGVISINMDAQEVKDSVDRTKILQRGFAVLSRGAEVLIGDPLPPSEELAAFVRNVAGAAADEDPLVTNQVETLTFQSAGEEWFASAAPVPGTEMKVVVMAPRSDAEAAAREVEDAINTSVIIVAVSYAVVLALVAAFTFWAVQRFGRRVASPIFQLSQAISQLQTSINAVEFNQENTCKEVKALNRAFKSLSTGVKMGMTDFDDGNFDASFAAFQETMSQFASMENRAGEIVCLANMGKIRHKQWRHTLQLELRSRPGTARKLDAQTPALETLFEDARTNFQQSIDRTERYLVHGQDDSRSLTAKRLHDLLLLLVDLPRLVELSSPALIMHENEMMDRFAEMEAADQHTKDFVRRAQRAAVKAKIYESLGRSDEAHRWFDDLIKAVKRGRVTPESLPAPKLSPSADEIRAASVQLMILLVESLHRAGDLERAAEKSIDVLTHEPKLSEAAWTRLLGVLFRPNGDPRMNELADETRKTKKSVILLIDTSRSMEGARINSAFDGAMAIMRNAIKEEDLCGLSLFDDNLNPVWEPCRIQANIEDYIRRATLRRNAIGRRTRFFLSVRESISPLVRVSNAEQYHKFIVVLTDGEDNIGGLDAPALSQQLVDRGVSICLIAVSISNASYRTRLRQDLVDPVNRAEGLFGFMFDVDDVAGITSAFQEINRIFDHIEDISLESASFW</sequence>
<dbReference type="Proteomes" id="UP001642464">
    <property type="component" value="Unassembled WGS sequence"/>
</dbReference>
<feature type="region of interest" description="Disordered" evidence="1">
    <location>
        <begin position="42"/>
        <end position="69"/>
    </location>
</feature>
<dbReference type="Pfam" id="PF22673">
    <property type="entry name" value="MCP-like_PDC_1"/>
    <property type="match status" value="1"/>
</dbReference>
<evidence type="ECO:0000256" key="2">
    <source>
        <dbReference type="SAM" id="Phobius"/>
    </source>
</evidence>
<dbReference type="Gene3D" id="6.10.340.10">
    <property type="match status" value="1"/>
</dbReference>
<dbReference type="Pfam" id="PF00092">
    <property type="entry name" value="VWA"/>
    <property type="match status" value="1"/>
</dbReference>
<feature type="compositionally biased region" description="Basic and acidic residues" evidence="1">
    <location>
        <begin position="52"/>
        <end position="69"/>
    </location>
</feature>
<dbReference type="CDD" id="cd00198">
    <property type="entry name" value="vWFA"/>
    <property type="match status" value="1"/>
</dbReference>
<gene>
    <name evidence="4" type="ORF">SCF082_LOCUS47428</name>
</gene>
<protein>
    <submittedName>
        <fullName evidence="4">Methyl-accepting chemotaxis protein TlpB</fullName>
    </submittedName>
</protein>
<dbReference type="Gene3D" id="3.30.450.20">
    <property type="entry name" value="PAS domain"/>
    <property type="match status" value="2"/>
</dbReference>
<name>A0ABP0RLE4_9DINO</name>